<reference evidence="2" key="1">
    <citation type="submission" date="2020-06" db="EMBL/GenBank/DDBJ databases">
        <authorList>
            <person name="Onetto C."/>
        </authorList>
    </citation>
    <scope>NUCLEOTIDE SEQUENCE</scope>
</reference>
<name>A0A9N8J9G4_9PEZI</name>
<feature type="region of interest" description="Disordered" evidence="1">
    <location>
        <begin position="175"/>
        <end position="201"/>
    </location>
</feature>
<protein>
    <submittedName>
        <fullName evidence="2">Uncharacterized protein</fullName>
    </submittedName>
</protein>
<feature type="compositionally biased region" description="Polar residues" evidence="1">
    <location>
        <begin position="230"/>
        <end position="244"/>
    </location>
</feature>
<comment type="caution">
    <text evidence="2">The sequence shown here is derived from an EMBL/GenBank/DDBJ whole genome shotgun (WGS) entry which is preliminary data.</text>
</comment>
<gene>
    <name evidence="2" type="ORF">AWRI4619_LOCUS248</name>
</gene>
<evidence type="ECO:0000313" key="3">
    <source>
        <dbReference type="Proteomes" id="UP000716446"/>
    </source>
</evidence>
<dbReference type="AlphaFoldDB" id="A0A9N8J9G4"/>
<organism evidence="2 3">
    <name type="scientific">Aureobasidium vineae</name>
    <dbReference type="NCBI Taxonomy" id="2773715"/>
    <lineage>
        <taxon>Eukaryota</taxon>
        <taxon>Fungi</taxon>
        <taxon>Dikarya</taxon>
        <taxon>Ascomycota</taxon>
        <taxon>Pezizomycotina</taxon>
        <taxon>Dothideomycetes</taxon>
        <taxon>Dothideomycetidae</taxon>
        <taxon>Dothideales</taxon>
        <taxon>Saccotheciaceae</taxon>
        <taxon>Aureobasidium</taxon>
    </lineage>
</organism>
<evidence type="ECO:0000256" key="1">
    <source>
        <dbReference type="SAM" id="MobiDB-lite"/>
    </source>
</evidence>
<accession>A0A9N8J9G4</accession>
<sequence>MGDFAFLKSLAHPVSPAGENLRQIRFSESIIKEFEKGGYTDEQVQILIRQKQHLQQISEKSARPTAMISQQASGHINNVSDDVRCDFKVCQRCGPMRKERCWLSFEAVFENEVRPIDNFELTEGLPVKDVHIAKQLGLRPPVQFFAPPIWGESPHGSPNRSASLGYTSDGFSTDAEFDDESCGDALSSSSQDGEDNFQTRAGGEMPYVTLRDPRHAHTPRSTIRLVSNSSSLHMHRTSTATNNDYSPSHSHTTTSSISLPTIPTTTSYTILPGCEETVQELRAQYSLKAMTDPEFYSGFALTEEAMDTHTPDLFTKI</sequence>
<dbReference type="EMBL" id="CAIJEN010000001">
    <property type="protein sequence ID" value="CAD0081681.1"/>
    <property type="molecule type" value="Genomic_DNA"/>
</dbReference>
<dbReference type="Proteomes" id="UP000716446">
    <property type="component" value="Unassembled WGS sequence"/>
</dbReference>
<evidence type="ECO:0000313" key="2">
    <source>
        <dbReference type="EMBL" id="CAD0081681.1"/>
    </source>
</evidence>
<feature type="compositionally biased region" description="Low complexity" evidence="1">
    <location>
        <begin position="245"/>
        <end position="259"/>
    </location>
</feature>
<keyword evidence="3" id="KW-1185">Reference proteome</keyword>
<proteinExistence type="predicted"/>
<feature type="region of interest" description="Disordered" evidence="1">
    <location>
        <begin position="230"/>
        <end position="259"/>
    </location>
</feature>
<feature type="compositionally biased region" description="Polar residues" evidence="1">
    <location>
        <begin position="186"/>
        <end position="199"/>
    </location>
</feature>